<dbReference type="Pfam" id="PF00501">
    <property type="entry name" value="AMP-binding"/>
    <property type="match status" value="1"/>
</dbReference>
<evidence type="ECO:0000259" key="1">
    <source>
        <dbReference type="Pfam" id="PF00501"/>
    </source>
</evidence>
<name>A0ABW6HH27_9ACTN</name>
<dbReference type="SUPFAM" id="SSF56801">
    <property type="entry name" value="Acetyl-CoA synthetase-like"/>
    <property type="match status" value="1"/>
</dbReference>
<protein>
    <submittedName>
        <fullName evidence="2">AMP-binding protein</fullName>
    </submittedName>
</protein>
<feature type="non-terminal residue" evidence="2">
    <location>
        <position position="137"/>
    </location>
</feature>
<dbReference type="PANTHER" id="PTHR45527">
    <property type="entry name" value="NONRIBOSOMAL PEPTIDE SYNTHETASE"/>
    <property type="match status" value="1"/>
</dbReference>
<proteinExistence type="predicted"/>
<dbReference type="InterPro" id="IPR042099">
    <property type="entry name" value="ANL_N_sf"/>
</dbReference>
<evidence type="ECO:0000313" key="2">
    <source>
        <dbReference type="EMBL" id="MFE1755971.1"/>
    </source>
</evidence>
<feature type="domain" description="AMP-dependent synthetase/ligase" evidence="1">
    <location>
        <begin position="8"/>
        <end position="116"/>
    </location>
</feature>
<dbReference type="Proteomes" id="UP001599756">
    <property type="component" value="Unassembled WGS sequence"/>
</dbReference>
<organism evidence="2 3">
    <name type="scientific">Streptomyces anandii</name>
    <dbReference type="NCBI Taxonomy" id="285454"/>
    <lineage>
        <taxon>Bacteria</taxon>
        <taxon>Bacillati</taxon>
        <taxon>Actinomycetota</taxon>
        <taxon>Actinomycetes</taxon>
        <taxon>Kitasatosporales</taxon>
        <taxon>Streptomycetaceae</taxon>
        <taxon>Streptomyces</taxon>
    </lineage>
</organism>
<dbReference type="EMBL" id="JBHYTS010000184">
    <property type="protein sequence ID" value="MFE1755971.1"/>
    <property type="molecule type" value="Genomic_DNA"/>
</dbReference>
<keyword evidence="3" id="KW-1185">Reference proteome</keyword>
<dbReference type="RefSeq" id="WP_381843620.1">
    <property type="nucleotide sequence ID" value="NZ_JBHYTS010000184.1"/>
</dbReference>
<dbReference type="Gene3D" id="3.40.50.12780">
    <property type="entry name" value="N-terminal domain of ligase-like"/>
    <property type="match status" value="1"/>
</dbReference>
<accession>A0ABW6HH27</accession>
<comment type="caution">
    <text evidence="2">The sequence shown here is derived from an EMBL/GenBank/DDBJ whole genome shotgun (WGS) entry which is preliminary data.</text>
</comment>
<gene>
    <name evidence="2" type="ORF">ACFW88_36515</name>
</gene>
<evidence type="ECO:0000313" key="3">
    <source>
        <dbReference type="Proteomes" id="UP001599756"/>
    </source>
</evidence>
<sequence>MSICGLIEQQAKARPGATAVVYPGCGDGGEARLTYGELSTAANRLAAHLRARGAGRGERVVVSLRPGPRMVTAFLALARAGMVCVPVDPSAPAGWRRAVVRDSAARTVLTEGDGAQYSGPGVRVVRVDAEAAEIAGR</sequence>
<dbReference type="InterPro" id="IPR000873">
    <property type="entry name" value="AMP-dep_synth/lig_dom"/>
</dbReference>
<reference evidence="2 3" key="1">
    <citation type="submission" date="2024-09" db="EMBL/GenBank/DDBJ databases">
        <title>The Natural Products Discovery Center: Release of the First 8490 Sequenced Strains for Exploring Actinobacteria Biosynthetic Diversity.</title>
        <authorList>
            <person name="Kalkreuter E."/>
            <person name="Kautsar S.A."/>
            <person name="Yang D."/>
            <person name="Bader C.D."/>
            <person name="Teijaro C.N."/>
            <person name="Fluegel L."/>
            <person name="Davis C.M."/>
            <person name="Simpson J.R."/>
            <person name="Lauterbach L."/>
            <person name="Steele A.D."/>
            <person name="Gui C."/>
            <person name="Meng S."/>
            <person name="Li G."/>
            <person name="Viehrig K."/>
            <person name="Ye F."/>
            <person name="Su P."/>
            <person name="Kiefer A.F."/>
            <person name="Nichols A."/>
            <person name="Cepeda A.J."/>
            <person name="Yan W."/>
            <person name="Fan B."/>
            <person name="Jiang Y."/>
            <person name="Adhikari A."/>
            <person name="Zheng C.-J."/>
            <person name="Schuster L."/>
            <person name="Cowan T.M."/>
            <person name="Smanski M.J."/>
            <person name="Chevrette M.G."/>
            <person name="De Carvalho L.P.S."/>
            <person name="Shen B."/>
        </authorList>
    </citation>
    <scope>NUCLEOTIDE SEQUENCE [LARGE SCALE GENOMIC DNA]</scope>
    <source>
        <strain evidence="2 3">NPDC059500</strain>
    </source>
</reference>
<dbReference type="PANTHER" id="PTHR45527:SF1">
    <property type="entry name" value="FATTY ACID SYNTHASE"/>
    <property type="match status" value="1"/>
</dbReference>